<feature type="transmembrane region" description="Helical" evidence="2">
    <location>
        <begin position="89"/>
        <end position="107"/>
    </location>
</feature>
<evidence type="ECO:0000313" key="3">
    <source>
        <dbReference type="EMBL" id="GGT20481.1"/>
    </source>
</evidence>
<dbReference type="RefSeq" id="WP_019887994.1">
    <property type="nucleotide sequence ID" value="NZ_BMQQ01000003.1"/>
</dbReference>
<feature type="region of interest" description="Disordered" evidence="1">
    <location>
        <begin position="1"/>
        <end position="20"/>
    </location>
</feature>
<dbReference type="Proteomes" id="UP000619486">
    <property type="component" value="Unassembled WGS sequence"/>
</dbReference>
<dbReference type="AlphaFoldDB" id="A0A918GZ22"/>
<keyword evidence="2" id="KW-1133">Transmembrane helix</keyword>
<organism evidence="3 4">
    <name type="scientific">Streptomyces purpureus</name>
    <dbReference type="NCBI Taxonomy" id="1951"/>
    <lineage>
        <taxon>Bacteria</taxon>
        <taxon>Bacillati</taxon>
        <taxon>Actinomycetota</taxon>
        <taxon>Actinomycetes</taxon>
        <taxon>Kitasatosporales</taxon>
        <taxon>Streptomycetaceae</taxon>
        <taxon>Streptomyces</taxon>
    </lineage>
</organism>
<proteinExistence type="predicted"/>
<name>A0A918GZ22_9ACTN</name>
<protein>
    <submittedName>
        <fullName evidence="3">Uncharacterized protein</fullName>
    </submittedName>
</protein>
<accession>A0A918GZ22</accession>
<sequence length="137" mass="14699">MAAHAAIPARQRGRRSRPVRDVRRHGSLGWSIPLTLAVIYGFYTSFLQRSGGPITWGQVGFGFLCAAILGGLCYLLGRTQHLLPRGWRATAYGVLAGSAIGFLAGLADRSILTASSYGAIIAAGVFCAAFYVFYTRE</sequence>
<evidence type="ECO:0000256" key="1">
    <source>
        <dbReference type="SAM" id="MobiDB-lite"/>
    </source>
</evidence>
<feature type="transmembrane region" description="Helical" evidence="2">
    <location>
        <begin position="55"/>
        <end position="77"/>
    </location>
</feature>
<gene>
    <name evidence="3" type="ORF">GCM10014713_11590</name>
</gene>
<reference evidence="3" key="2">
    <citation type="submission" date="2020-09" db="EMBL/GenBank/DDBJ databases">
        <authorList>
            <person name="Sun Q."/>
            <person name="Ohkuma M."/>
        </authorList>
    </citation>
    <scope>NUCLEOTIDE SEQUENCE</scope>
    <source>
        <strain evidence="3">JCM 3172</strain>
    </source>
</reference>
<keyword evidence="2" id="KW-0812">Transmembrane</keyword>
<dbReference type="EMBL" id="BMQQ01000003">
    <property type="protein sequence ID" value="GGT20481.1"/>
    <property type="molecule type" value="Genomic_DNA"/>
</dbReference>
<comment type="caution">
    <text evidence="3">The sequence shown here is derived from an EMBL/GenBank/DDBJ whole genome shotgun (WGS) entry which is preliminary data.</text>
</comment>
<reference evidence="3" key="1">
    <citation type="journal article" date="2014" name="Int. J. Syst. Evol. Microbiol.">
        <title>Complete genome sequence of Corynebacterium casei LMG S-19264T (=DSM 44701T), isolated from a smear-ripened cheese.</title>
        <authorList>
            <consortium name="US DOE Joint Genome Institute (JGI-PGF)"/>
            <person name="Walter F."/>
            <person name="Albersmeier A."/>
            <person name="Kalinowski J."/>
            <person name="Ruckert C."/>
        </authorList>
    </citation>
    <scope>NUCLEOTIDE SEQUENCE</scope>
    <source>
        <strain evidence="3">JCM 3172</strain>
    </source>
</reference>
<keyword evidence="4" id="KW-1185">Reference proteome</keyword>
<feature type="transmembrane region" description="Helical" evidence="2">
    <location>
        <begin position="25"/>
        <end position="43"/>
    </location>
</feature>
<feature type="transmembrane region" description="Helical" evidence="2">
    <location>
        <begin position="113"/>
        <end position="134"/>
    </location>
</feature>
<keyword evidence="2" id="KW-0472">Membrane</keyword>
<evidence type="ECO:0000313" key="4">
    <source>
        <dbReference type="Proteomes" id="UP000619486"/>
    </source>
</evidence>
<evidence type="ECO:0000256" key="2">
    <source>
        <dbReference type="SAM" id="Phobius"/>
    </source>
</evidence>
<feature type="compositionally biased region" description="Basic residues" evidence="1">
    <location>
        <begin position="11"/>
        <end position="20"/>
    </location>
</feature>